<keyword evidence="1" id="KW-1133">Transmembrane helix</keyword>
<reference evidence="3 4" key="1">
    <citation type="submission" date="2011-02" db="EMBL/GenBank/DDBJ databases">
        <title>The Genome Sequence of Mortierella verticillata NRRL 6337.</title>
        <authorList>
            <consortium name="The Broad Institute Genome Sequencing Platform"/>
            <person name="Russ C."/>
            <person name="Cuomo C."/>
            <person name="Burger G."/>
            <person name="Gray M.W."/>
            <person name="Holland P.W.H."/>
            <person name="King N."/>
            <person name="Lang F.B.F."/>
            <person name="Roger A.J."/>
            <person name="Ruiz-Trillo I."/>
            <person name="Young S.K."/>
            <person name="Zeng Q."/>
            <person name="Gargeya S."/>
            <person name="Alvarado L."/>
            <person name="Berlin A."/>
            <person name="Chapman S.B."/>
            <person name="Chen Z."/>
            <person name="Freedman E."/>
            <person name="Gellesch M."/>
            <person name="Goldberg J."/>
            <person name="Griggs A."/>
            <person name="Gujja S."/>
            <person name="Heilman E."/>
            <person name="Heiman D."/>
            <person name="Howarth C."/>
            <person name="Mehta T."/>
            <person name="Neiman D."/>
            <person name="Pearson M."/>
            <person name="Roberts A."/>
            <person name="Saif S."/>
            <person name="Shea T."/>
            <person name="Shenoy N."/>
            <person name="Sisk P."/>
            <person name="Stolte C."/>
            <person name="Sykes S."/>
            <person name="White J."/>
            <person name="Yandava C."/>
            <person name="Haas B."/>
            <person name="Nusbaum C."/>
            <person name="Birren B."/>
        </authorList>
    </citation>
    <scope>NUCLEOTIDE SEQUENCE [LARGE SCALE GENOMIC DNA]</scope>
    <source>
        <strain evidence="3 4">NRRL 6337</strain>
    </source>
</reference>
<feature type="chain" id="PRO_5001815854" description="Inhibitor I9 domain-containing protein" evidence="2">
    <location>
        <begin position="25"/>
        <end position="207"/>
    </location>
</feature>
<keyword evidence="1" id="KW-0472">Membrane</keyword>
<feature type="signal peptide" evidence="2">
    <location>
        <begin position="1"/>
        <end position="24"/>
    </location>
</feature>
<keyword evidence="2" id="KW-0732">Signal</keyword>
<dbReference type="OrthoDB" id="5580129at2759"/>
<gene>
    <name evidence="3" type="ORF">MVEG_11354</name>
</gene>
<dbReference type="AlphaFoldDB" id="A0A086TLK2"/>
<organism evidence="3 4">
    <name type="scientific">Podila verticillata NRRL 6337</name>
    <dbReference type="NCBI Taxonomy" id="1069443"/>
    <lineage>
        <taxon>Eukaryota</taxon>
        <taxon>Fungi</taxon>
        <taxon>Fungi incertae sedis</taxon>
        <taxon>Mucoromycota</taxon>
        <taxon>Mortierellomycotina</taxon>
        <taxon>Mortierellomycetes</taxon>
        <taxon>Mortierellales</taxon>
        <taxon>Mortierellaceae</taxon>
        <taxon>Podila</taxon>
    </lineage>
</organism>
<accession>A0A086TLK2</accession>
<dbReference type="Proteomes" id="UP000243308">
    <property type="component" value="Unassembled WGS sequence"/>
</dbReference>
<evidence type="ECO:0000256" key="2">
    <source>
        <dbReference type="SAM" id="SignalP"/>
    </source>
</evidence>
<proteinExistence type="predicted"/>
<keyword evidence="4" id="KW-1185">Reference proteome</keyword>
<protein>
    <recommendedName>
        <fullName evidence="5">Inhibitor I9 domain-containing protein</fullName>
    </recommendedName>
</protein>
<evidence type="ECO:0000313" key="3">
    <source>
        <dbReference type="EMBL" id="KFH62829.1"/>
    </source>
</evidence>
<evidence type="ECO:0008006" key="5">
    <source>
        <dbReference type="Google" id="ProtNLM"/>
    </source>
</evidence>
<sequence>MFRPTAFLLAISMVFLGLLSAVSAAAIPQENDIVALGQTFQALRQVKGHWDGADFNPDVDAPNGEKHQVMKKLYAVYGKPGVDSAEIVATMGPSDEIPDEILAQLRRRAPRVSPPANFKYIVYKWRGFHDYIWVPCQHEERQGPGQRVLRRLRVKAVAFLVSLASHIFAFPIYRFRLTRRLFPFFSSRNSDPSKQIVPLHFLCPSFP</sequence>
<feature type="transmembrane region" description="Helical" evidence="1">
    <location>
        <begin position="156"/>
        <end position="173"/>
    </location>
</feature>
<evidence type="ECO:0000256" key="1">
    <source>
        <dbReference type="SAM" id="Phobius"/>
    </source>
</evidence>
<name>A0A086TLK2_9FUNG</name>
<keyword evidence="1" id="KW-0812">Transmembrane</keyword>
<dbReference type="EMBL" id="KN042430">
    <property type="protein sequence ID" value="KFH62829.1"/>
    <property type="molecule type" value="Genomic_DNA"/>
</dbReference>
<evidence type="ECO:0000313" key="4">
    <source>
        <dbReference type="Proteomes" id="UP000243308"/>
    </source>
</evidence>